<dbReference type="NCBIfam" id="TIGR00715">
    <property type="entry name" value="precor6x_red"/>
    <property type="match status" value="1"/>
</dbReference>
<dbReference type="Pfam" id="PF02571">
    <property type="entry name" value="CbiJ"/>
    <property type="match status" value="1"/>
</dbReference>
<evidence type="ECO:0000256" key="3">
    <source>
        <dbReference type="ARBA" id="ARBA00023002"/>
    </source>
</evidence>
<sequence length="250" mass="27689">MIFVLGGTSDSLIISDWLTEKGLDFSLSVATDYGETLANQHAKKVFCGRLSKTEMLAKWQIENVTAVIDATHPFATIVSETAMEACLEAAIPYIRFERTSEQAENTFLVANIEEACTTANKLGERIFLTTGSKNLPEFVERLTSKHLIARMLPVSDVIQSAEKLGLVADQLIGMKGPFTKEANKTQLEMTQADVLITKESGKQGGFQEKLAAAAELNIPVVVIRRKILNYPIEINHVTELPEILTQWEVY</sequence>
<evidence type="ECO:0000256" key="1">
    <source>
        <dbReference type="ARBA" id="ARBA00004953"/>
    </source>
</evidence>
<proteinExistence type="predicted"/>
<name>A0A7X0X038_LISSE</name>
<accession>A0A7X0X038</accession>
<comment type="caution">
    <text evidence="4">The sequence shown here is derived from an EMBL/GenBank/DDBJ whole genome shotgun (WGS) entry which is preliminary data.</text>
</comment>
<dbReference type="RefSeq" id="WP_185383273.1">
    <property type="nucleotide sequence ID" value="NZ_JAARRG010000001.1"/>
</dbReference>
<reference evidence="4 5" key="1">
    <citation type="submission" date="2020-03" db="EMBL/GenBank/DDBJ databases">
        <title>Soil Listeria distribution.</title>
        <authorList>
            <person name="Liao J."/>
            <person name="Wiedmann M."/>
        </authorList>
    </citation>
    <scope>NUCLEOTIDE SEQUENCE [LARGE SCALE GENOMIC DNA]</scope>
    <source>
        <strain evidence="4 5">FSL L7-1560</strain>
    </source>
</reference>
<dbReference type="InterPro" id="IPR003723">
    <property type="entry name" value="Precorrin-6x_reduct"/>
</dbReference>
<keyword evidence="2" id="KW-0169">Cobalamin biosynthesis</keyword>
<organism evidence="4 5">
    <name type="scientific">Listeria seeligeri</name>
    <dbReference type="NCBI Taxonomy" id="1640"/>
    <lineage>
        <taxon>Bacteria</taxon>
        <taxon>Bacillati</taxon>
        <taxon>Bacillota</taxon>
        <taxon>Bacilli</taxon>
        <taxon>Bacillales</taxon>
        <taxon>Listeriaceae</taxon>
        <taxon>Listeria</taxon>
    </lineage>
</organism>
<dbReference type="GO" id="GO:0009236">
    <property type="term" value="P:cobalamin biosynthetic process"/>
    <property type="evidence" value="ECO:0007669"/>
    <property type="project" value="UniProtKB-UniPathway"/>
</dbReference>
<comment type="pathway">
    <text evidence="1">Cofactor biosynthesis; adenosylcobalamin biosynthesis.</text>
</comment>
<evidence type="ECO:0000313" key="5">
    <source>
        <dbReference type="Proteomes" id="UP000523362"/>
    </source>
</evidence>
<dbReference type="PROSITE" id="PS51014">
    <property type="entry name" value="COBK_CBIJ"/>
    <property type="match status" value="1"/>
</dbReference>
<dbReference type="UniPathway" id="UPA00148"/>
<protein>
    <submittedName>
        <fullName evidence="4">Precorrin-6A reductase</fullName>
        <ecNumber evidence="4">1.3.1.54</ecNumber>
    </submittedName>
</protein>
<dbReference type="PANTHER" id="PTHR36925">
    <property type="entry name" value="COBALT-PRECORRIN-6A REDUCTASE"/>
    <property type="match status" value="1"/>
</dbReference>
<dbReference type="GO" id="GO:0016994">
    <property type="term" value="F:precorrin-6A reductase activity"/>
    <property type="evidence" value="ECO:0007669"/>
    <property type="project" value="UniProtKB-EC"/>
</dbReference>
<dbReference type="Proteomes" id="UP000523362">
    <property type="component" value="Unassembled WGS sequence"/>
</dbReference>
<dbReference type="AlphaFoldDB" id="A0A7X0X038"/>
<dbReference type="PANTHER" id="PTHR36925:SF1">
    <property type="entry name" value="COBALT-PRECORRIN-6A REDUCTASE"/>
    <property type="match status" value="1"/>
</dbReference>
<keyword evidence="3 4" id="KW-0560">Oxidoreductase</keyword>
<gene>
    <name evidence="4" type="primary">cobK</name>
    <name evidence="4" type="ORF">HB897_02620</name>
</gene>
<dbReference type="EC" id="1.3.1.54" evidence="4"/>
<evidence type="ECO:0000313" key="4">
    <source>
        <dbReference type="EMBL" id="MBC1485124.1"/>
    </source>
</evidence>
<dbReference type="EMBL" id="JAARRG010000001">
    <property type="protein sequence ID" value="MBC1485124.1"/>
    <property type="molecule type" value="Genomic_DNA"/>
</dbReference>
<evidence type="ECO:0000256" key="2">
    <source>
        <dbReference type="ARBA" id="ARBA00022573"/>
    </source>
</evidence>